<dbReference type="EMBL" id="AZHW01000364">
    <property type="protein sequence ID" value="ETX00228.1"/>
    <property type="molecule type" value="Genomic_DNA"/>
</dbReference>
<dbReference type="Proteomes" id="UP000019141">
    <property type="component" value="Unassembled WGS sequence"/>
</dbReference>
<sequence>MTETSIRRGPAYRIHTERLVLRCWTPADAPLVQTAIAESLEHLRAWLPWALYEPETLENKIARLRRYRGDFDLDRDYVYGIFNRDETQVLGSTGLHTRLGRGVREIGYWIHKAHVKQGLATEVSAALTQVAMVLDQVQRVEIHCDPQNVASASVPRKLGFTHEATLRHRAVSPAGKLRDTMVWTLLAAEYPNSPAAKRSIEAYDACGQRLI</sequence>
<evidence type="ECO:0000313" key="2">
    <source>
        <dbReference type="EMBL" id="ETX00228.1"/>
    </source>
</evidence>
<organism evidence="2 3">
    <name type="scientific">Entotheonella factor</name>
    <dbReference type="NCBI Taxonomy" id="1429438"/>
    <lineage>
        <taxon>Bacteria</taxon>
        <taxon>Pseudomonadati</taxon>
        <taxon>Nitrospinota/Tectimicrobiota group</taxon>
        <taxon>Candidatus Tectimicrobiota</taxon>
        <taxon>Candidatus Entotheonellia</taxon>
        <taxon>Candidatus Entotheonellales</taxon>
        <taxon>Candidatus Entotheonellaceae</taxon>
        <taxon>Candidatus Entotheonella</taxon>
    </lineage>
</organism>
<accession>W4LQH3</accession>
<dbReference type="PANTHER" id="PTHR43441">
    <property type="entry name" value="RIBOSOMAL-PROTEIN-SERINE ACETYLTRANSFERASE"/>
    <property type="match status" value="1"/>
</dbReference>
<gene>
    <name evidence="2" type="ORF">ETSY1_11970</name>
</gene>
<dbReference type="InterPro" id="IPR016181">
    <property type="entry name" value="Acyl_CoA_acyltransferase"/>
</dbReference>
<dbReference type="PANTHER" id="PTHR43441:SF3">
    <property type="entry name" value="ACETYLTRANSFERASE"/>
    <property type="match status" value="1"/>
</dbReference>
<protein>
    <submittedName>
        <fullName evidence="2">Acetyltransferase</fullName>
    </submittedName>
</protein>
<evidence type="ECO:0000259" key="1">
    <source>
        <dbReference type="PROSITE" id="PS51186"/>
    </source>
</evidence>
<dbReference type="Gene3D" id="3.40.630.30">
    <property type="match status" value="1"/>
</dbReference>
<dbReference type="InterPro" id="IPR000182">
    <property type="entry name" value="GNAT_dom"/>
</dbReference>
<proteinExistence type="predicted"/>
<name>W4LQH3_ENTF1</name>
<dbReference type="Pfam" id="PF13302">
    <property type="entry name" value="Acetyltransf_3"/>
    <property type="match status" value="1"/>
</dbReference>
<dbReference type="InterPro" id="IPR051908">
    <property type="entry name" value="Ribosomal_N-acetyltransferase"/>
</dbReference>
<dbReference type="AlphaFoldDB" id="W4LQH3"/>
<dbReference type="GO" id="GO:1990189">
    <property type="term" value="F:protein N-terminal-serine acetyltransferase activity"/>
    <property type="evidence" value="ECO:0007669"/>
    <property type="project" value="TreeGrafter"/>
</dbReference>
<dbReference type="GO" id="GO:0008999">
    <property type="term" value="F:protein-N-terminal-alanine acetyltransferase activity"/>
    <property type="evidence" value="ECO:0007669"/>
    <property type="project" value="TreeGrafter"/>
</dbReference>
<keyword evidence="3" id="KW-1185">Reference proteome</keyword>
<dbReference type="PROSITE" id="PS51186">
    <property type="entry name" value="GNAT"/>
    <property type="match status" value="1"/>
</dbReference>
<dbReference type="SUPFAM" id="SSF55729">
    <property type="entry name" value="Acyl-CoA N-acyltransferases (Nat)"/>
    <property type="match status" value="1"/>
</dbReference>
<comment type="caution">
    <text evidence="2">The sequence shown here is derived from an EMBL/GenBank/DDBJ whole genome shotgun (WGS) entry which is preliminary data.</text>
</comment>
<feature type="domain" description="N-acetyltransferase" evidence="1">
    <location>
        <begin position="19"/>
        <end position="182"/>
    </location>
</feature>
<evidence type="ECO:0000313" key="3">
    <source>
        <dbReference type="Proteomes" id="UP000019141"/>
    </source>
</evidence>
<reference evidence="2 3" key="1">
    <citation type="journal article" date="2014" name="Nature">
        <title>An environmental bacterial taxon with a large and distinct metabolic repertoire.</title>
        <authorList>
            <person name="Wilson M.C."/>
            <person name="Mori T."/>
            <person name="Ruckert C."/>
            <person name="Uria A.R."/>
            <person name="Helf M.J."/>
            <person name="Takada K."/>
            <person name="Gernert C."/>
            <person name="Steffens U.A."/>
            <person name="Heycke N."/>
            <person name="Schmitt S."/>
            <person name="Rinke C."/>
            <person name="Helfrich E.J."/>
            <person name="Brachmann A.O."/>
            <person name="Gurgui C."/>
            <person name="Wakimoto T."/>
            <person name="Kracht M."/>
            <person name="Crusemann M."/>
            <person name="Hentschel U."/>
            <person name="Abe I."/>
            <person name="Matsunaga S."/>
            <person name="Kalinowski J."/>
            <person name="Takeyama H."/>
            <person name="Piel J."/>
        </authorList>
    </citation>
    <scope>NUCLEOTIDE SEQUENCE [LARGE SCALE GENOMIC DNA]</scope>
    <source>
        <strain evidence="3">TSY1</strain>
    </source>
</reference>
<dbReference type="HOGENOM" id="CLU_013985_3_0_7"/>
<dbReference type="PATRIC" id="fig|1429438.4.peg.2408"/>
<dbReference type="GO" id="GO:0005737">
    <property type="term" value="C:cytoplasm"/>
    <property type="evidence" value="ECO:0007669"/>
    <property type="project" value="TreeGrafter"/>
</dbReference>